<feature type="compositionally biased region" description="Polar residues" evidence="17">
    <location>
        <begin position="1"/>
        <end position="32"/>
    </location>
</feature>
<reference evidence="22" key="1">
    <citation type="submission" date="2018-08" db="EMBL/GenBank/DDBJ databases">
        <authorList>
            <person name="Rossello M."/>
        </authorList>
    </citation>
    <scope>NUCLEOTIDE SEQUENCE [LARGE SCALE GENOMIC DNA]</scope>
    <source>
        <strain evidence="22">cv. Chinese Spring</strain>
    </source>
</reference>
<gene>
    <name evidence="22" type="primary">LOC123166967</name>
</gene>
<dbReference type="GO" id="GO:0000123">
    <property type="term" value="C:histone acetyltransferase complex"/>
    <property type="evidence" value="ECO:0000318"/>
    <property type="project" value="GO_Central"/>
</dbReference>
<dbReference type="SMART" id="SM00291">
    <property type="entry name" value="ZnF_ZZ"/>
    <property type="match status" value="2"/>
</dbReference>
<dbReference type="SMR" id="A0A3B6RKQ2"/>
<dbReference type="InterPro" id="IPR019786">
    <property type="entry name" value="Zinc_finger_PHD-type_CS"/>
</dbReference>
<keyword evidence="7 16" id="KW-0863">Zinc-finger</keyword>
<keyword evidence="11" id="KW-0010">Activator</keyword>
<feature type="domain" description="PHD-type" evidence="18">
    <location>
        <begin position="813"/>
        <end position="890"/>
    </location>
</feature>
<proteinExistence type="predicted"/>
<evidence type="ECO:0000259" key="19">
    <source>
        <dbReference type="PROSITE" id="PS50134"/>
    </source>
</evidence>
<evidence type="ECO:0000259" key="21">
    <source>
        <dbReference type="PROSITE" id="PS51727"/>
    </source>
</evidence>
<dbReference type="Gramene" id="TraesCS7A03G1003400.2">
    <property type="protein sequence ID" value="TraesCS7A03G1003400.2.CDS"/>
    <property type="gene ID" value="TraesCS7A03G1003400"/>
</dbReference>
<keyword evidence="10" id="KW-0805">Transcription regulation</keyword>
<dbReference type="CDD" id="cd15614">
    <property type="entry name" value="PHD_HAC_like"/>
    <property type="match status" value="1"/>
</dbReference>
<dbReference type="GO" id="GO:0045944">
    <property type="term" value="P:positive regulation of transcription by RNA polymerase II"/>
    <property type="evidence" value="ECO:0000318"/>
    <property type="project" value="GO_Central"/>
</dbReference>
<reference evidence="22" key="2">
    <citation type="submission" date="2018-10" db="UniProtKB">
        <authorList>
            <consortium name="EnsemblPlants"/>
        </authorList>
    </citation>
    <scope>IDENTIFICATION</scope>
</reference>
<dbReference type="GO" id="GO:0004402">
    <property type="term" value="F:histone acetyltransferase activity"/>
    <property type="evidence" value="ECO:0000318"/>
    <property type="project" value="GO_Central"/>
</dbReference>
<evidence type="ECO:0000256" key="7">
    <source>
        <dbReference type="ARBA" id="ARBA00022771"/>
    </source>
</evidence>
<keyword evidence="13" id="KW-0539">Nucleus</keyword>
<dbReference type="Gramene" id="TraesNOR7A03G04022910.2">
    <property type="protein sequence ID" value="TraesNOR7A03G04022910.2"/>
    <property type="gene ID" value="TraesNOR7A03G04022910"/>
</dbReference>
<dbReference type="Proteomes" id="UP000019116">
    <property type="component" value="Chromosome 7A"/>
</dbReference>
<dbReference type="SUPFAM" id="SSF57850">
    <property type="entry name" value="RING/U-box"/>
    <property type="match status" value="2"/>
</dbReference>
<dbReference type="PROSITE" id="PS50134">
    <property type="entry name" value="ZF_TAZ"/>
    <property type="match status" value="2"/>
</dbReference>
<feature type="compositionally biased region" description="Low complexity" evidence="17">
    <location>
        <begin position="432"/>
        <end position="441"/>
    </location>
</feature>
<dbReference type="PANTHER" id="PTHR13808">
    <property type="entry name" value="CBP/P300-RELATED"/>
    <property type="match status" value="1"/>
</dbReference>
<dbReference type="GO" id="GO:0005634">
    <property type="term" value="C:nucleus"/>
    <property type="evidence" value="ECO:0007669"/>
    <property type="project" value="UniProtKB-SubCell"/>
</dbReference>
<dbReference type="InterPro" id="IPR013178">
    <property type="entry name" value="Histone_AcTrfase_Rtt109/CBP"/>
</dbReference>
<evidence type="ECO:0000256" key="17">
    <source>
        <dbReference type="SAM" id="MobiDB-lite"/>
    </source>
</evidence>
<dbReference type="Gene3D" id="3.30.60.90">
    <property type="match status" value="2"/>
</dbReference>
<dbReference type="Gramene" id="TraesCS7A02G414500.1">
    <property type="protein sequence ID" value="TraesCS7A02G414500.1"/>
    <property type="gene ID" value="TraesCS7A02G414500"/>
</dbReference>
<evidence type="ECO:0000256" key="13">
    <source>
        <dbReference type="ARBA" id="ARBA00023242"/>
    </source>
</evidence>
<evidence type="ECO:0000313" key="22">
    <source>
        <dbReference type="EnsemblPlants" id="TraesCS7A02G414500.1"/>
    </source>
</evidence>
<dbReference type="InterPro" id="IPR000197">
    <property type="entry name" value="Znf_TAZ"/>
</dbReference>
<keyword evidence="8" id="KW-0862">Zinc</keyword>
<organism evidence="22">
    <name type="scientific">Triticum aestivum</name>
    <name type="common">Wheat</name>
    <dbReference type="NCBI Taxonomy" id="4565"/>
    <lineage>
        <taxon>Eukaryota</taxon>
        <taxon>Viridiplantae</taxon>
        <taxon>Streptophyta</taxon>
        <taxon>Embryophyta</taxon>
        <taxon>Tracheophyta</taxon>
        <taxon>Spermatophyta</taxon>
        <taxon>Magnoliopsida</taxon>
        <taxon>Liliopsida</taxon>
        <taxon>Poales</taxon>
        <taxon>Poaceae</taxon>
        <taxon>BOP clade</taxon>
        <taxon>Pooideae</taxon>
        <taxon>Triticodae</taxon>
        <taxon>Triticeae</taxon>
        <taxon>Triticinae</taxon>
        <taxon>Triticum</taxon>
    </lineage>
</organism>
<dbReference type="PROSITE" id="PS50135">
    <property type="entry name" value="ZF_ZZ_2"/>
    <property type="match status" value="2"/>
</dbReference>
<keyword evidence="5" id="KW-0479">Metal-binding</keyword>
<dbReference type="InterPro" id="IPR011011">
    <property type="entry name" value="Znf_FYVE_PHD"/>
</dbReference>
<feature type="region of interest" description="Disordered" evidence="17">
    <location>
        <begin position="1"/>
        <end position="33"/>
    </location>
</feature>
<dbReference type="FunFam" id="3.30.60.90:FF:000022">
    <property type="entry name" value="Histone acetyltransferase of the CBP family 12"/>
    <property type="match status" value="1"/>
</dbReference>
<comment type="catalytic activity">
    <reaction evidence="15">
        <text>L-lysyl-[protein] + acetyl-CoA = N(6)-acetyl-L-lysyl-[protein] + CoA + H(+)</text>
        <dbReference type="Rhea" id="RHEA:45948"/>
        <dbReference type="Rhea" id="RHEA-COMP:9752"/>
        <dbReference type="Rhea" id="RHEA-COMP:10731"/>
        <dbReference type="ChEBI" id="CHEBI:15378"/>
        <dbReference type="ChEBI" id="CHEBI:29969"/>
        <dbReference type="ChEBI" id="CHEBI:57287"/>
        <dbReference type="ChEBI" id="CHEBI:57288"/>
        <dbReference type="ChEBI" id="CHEBI:61930"/>
        <dbReference type="EC" id="2.3.1.48"/>
    </reaction>
</comment>
<evidence type="ECO:0000256" key="1">
    <source>
        <dbReference type="ARBA" id="ARBA00002581"/>
    </source>
</evidence>
<dbReference type="InterPro" id="IPR001965">
    <property type="entry name" value="Znf_PHD"/>
</dbReference>
<dbReference type="SMART" id="SM00249">
    <property type="entry name" value="PHD"/>
    <property type="match status" value="1"/>
</dbReference>
<evidence type="ECO:0000256" key="10">
    <source>
        <dbReference type="ARBA" id="ARBA00023015"/>
    </source>
</evidence>
<accession>A0A3B6RKQ2</accession>
<dbReference type="Gramene" id="TraesLAC7A03G03933290.1">
    <property type="protein sequence ID" value="TraesLAC7A03G03933290.1"/>
    <property type="gene ID" value="TraesLAC7A03G03933290"/>
</dbReference>
<dbReference type="EC" id="2.3.1.48" evidence="3"/>
<dbReference type="SMART" id="SM00551">
    <property type="entry name" value="ZnF_TAZ"/>
    <property type="match status" value="2"/>
</dbReference>
<dbReference type="SUPFAM" id="SSF57933">
    <property type="entry name" value="TAZ domain"/>
    <property type="match status" value="2"/>
</dbReference>
<dbReference type="OrthoDB" id="899at2759"/>
<comment type="function">
    <text evidence="1">Acetyltransferase enzyme. Acetylates histones, giving a specific tag for transcriptional activation.</text>
</comment>
<keyword evidence="9" id="KW-0156">Chromatin regulator</keyword>
<feature type="domain" description="ZZ-type" evidence="20">
    <location>
        <begin position="1223"/>
        <end position="1286"/>
    </location>
</feature>
<dbReference type="InterPro" id="IPR031162">
    <property type="entry name" value="CBP_P300_HAT"/>
</dbReference>
<keyword evidence="6" id="KW-0677">Repeat</keyword>
<evidence type="ECO:0000313" key="23">
    <source>
        <dbReference type="Proteomes" id="UP000019116"/>
    </source>
</evidence>
<feature type="domain" description="TAZ-type" evidence="19">
    <location>
        <begin position="480"/>
        <end position="561"/>
    </location>
</feature>
<dbReference type="PaxDb" id="4565-Traes_7AL_F45599D0D.1"/>
<dbReference type="Gene3D" id="1.20.1020.10">
    <property type="entry name" value="TAZ domain"/>
    <property type="match status" value="2"/>
</dbReference>
<dbReference type="GO" id="GO:0031490">
    <property type="term" value="F:chromatin DNA binding"/>
    <property type="evidence" value="ECO:0000318"/>
    <property type="project" value="GO_Central"/>
</dbReference>
<dbReference type="PANTHER" id="PTHR13808:SF24">
    <property type="entry name" value="HISTONE ACETYLTRANSFERASE"/>
    <property type="match status" value="1"/>
</dbReference>
<feature type="domain" description="CBP/p300-type HAT" evidence="21">
    <location>
        <begin position="905"/>
        <end position="1341"/>
    </location>
</feature>
<dbReference type="GO" id="GO:0003713">
    <property type="term" value="F:transcription coactivator activity"/>
    <property type="evidence" value="ECO:0000318"/>
    <property type="project" value="GO_Central"/>
</dbReference>
<evidence type="ECO:0000256" key="5">
    <source>
        <dbReference type="ARBA" id="ARBA00022723"/>
    </source>
</evidence>
<keyword evidence="14" id="KW-0012">Acyltransferase</keyword>
<dbReference type="InterPro" id="IPR043145">
    <property type="entry name" value="Znf_ZZ_sf"/>
</dbReference>
<comment type="subcellular location">
    <subcellularLocation>
        <location evidence="2">Nucleus</location>
    </subcellularLocation>
</comment>
<evidence type="ECO:0000256" key="14">
    <source>
        <dbReference type="ARBA" id="ARBA00023315"/>
    </source>
</evidence>
<feature type="compositionally biased region" description="Polar residues" evidence="17">
    <location>
        <begin position="391"/>
        <end position="402"/>
    </location>
</feature>
<dbReference type="PROSITE" id="PS01357">
    <property type="entry name" value="ZF_ZZ_1"/>
    <property type="match status" value="1"/>
</dbReference>
<dbReference type="GO" id="GO:0005667">
    <property type="term" value="C:transcription regulator complex"/>
    <property type="evidence" value="ECO:0000318"/>
    <property type="project" value="GO_Central"/>
</dbReference>
<dbReference type="FunFam" id="1.20.1020.10:FF:000003">
    <property type="entry name" value="Histone acetyltransferase HAC1-like protein"/>
    <property type="match status" value="1"/>
</dbReference>
<dbReference type="Gramene" id="TraesSYM7A03G03933360.1">
    <property type="protein sequence ID" value="TraesSYM7A03G03933360.1"/>
    <property type="gene ID" value="TraesSYM7A03G03933360"/>
</dbReference>
<dbReference type="InterPro" id="IPR019787">
    <property type="entry name" value="Znf_PHD-finger"/>
</dbReference>
<evidence type="ECO:0000256" key="3">
    <source>
        <dbReference type="ARBA" id="ARBA00013184"/>
    </source>
</evidence>
<dbReference type="Pfam" id="PF02135">
    <property type="entry name" value="zf-TAZ"/>
    <property type="match status" value="2"/>
</dbReference>
<dbReference type="PROSITE" id="PS50016">
    <property type="entry name" value="ZF_PHD_2"/>
    <property type="match status" value="1"/>
</dbReference>
<protein>
    <recommendedName>
        <fullName evidence="3">histone acetyltransferase</fullName>
        <ecNumber evidence="3">2.3.1.48</ecNumber>
    </recommendedName>
</protein>
<evidence type="ECO:0000256" key="6">
    <source>
        <dbReference type="ARBA" id="ARBA00022737"/>
    </source>
</evidence>
<evidence type="ECO:0000256" key="16">
    <source>
        <dbReference type="PROSITE-ProRule" id="PRU00228"/>
    </source>
</evidence>
<keyword evidence="12" id="KW-0804">Transcription</keyword>
<keyword evidence="4" id="KW-0808">Transferase</keyword>
<evidence type="ECO:0000256" key="12">
    <source>
        <dbReference type="ARBA" id="ARBA00023163"/>
    </source>
</evidence>
<keyword evidence="23" id="KW-1185">Reference proteome</keyword>
<dbReference type="PROSITE" id="PS51727">
    <property type="entry name" value="CBP_P300_HAT"/>
    <property type="match status" value="1"/>
</dbReference>
<dbReference type="Gramene" id="TraesLDM7A03G03982700.2">
    <property type="protein sequence ID" value="TraesLDM7A03G03982700.2"/>
    <property type="gene ID" value="TraesLDM7A03G03982700"/>
</dbReference>
<feature type="region of interest" description="Disordered" evidence="17">
    <location>
        <begin position="364"/>
        <end position="418"/>
    </location>
</feature>
<dbReference type="Gramene" id="TraesSYM7A03G03933360.3">
    <property type="protein sequence ID" value="TraesSYM7A03G03933360.3"/>
    <property type="gene ID" value="TraesSYM7A03G03933360"/>
</dbReference>
<dbReference type="Pfam" id="PF00569">
    <property type="entry name" value="ZZ"/>
    <property type="match status" value="1"/>
</dbReference>
<name>A0A3B6RKQ2_WHEAT</name>
<dbReference type="Gene3D" id="3.30.40.10">
    <property type="entry name" value="Zinc/RING finger domain, C3HC4 (zinc finger)"/>
    <property type="match status" value="1"/>
</dbReference>
<feature type="domain" description="ZZ-type" evidence="20">
    <location>
        <begin position="1343"/>
        <end position="1401"/>
    </location>
</feature>
<feature type="domain" description="TAZ-type" evidence="19">
    <location>
        <begin position="1401"/>
        <end position="1485"/>
    </location>
</feature>
<dbReference type="EnsemblPlants" id="TraesCS7A02G414500.1">
    <property type="protein sequence ID" value="TraesCS7A02G414500.1"/>
    <property type="gene ID" value="TraesCS7A02G414500"/>
</dbReference>
<evidence type="ECO:0000256" key="11">
    <source>
        <dbReference type="ARBA" id="ARBA00023159"/>
    </source>
</evidence>
<dbReference type="Pfam" id="PF00628">
    <property type="entry name" value="PHD"/>
    <property type="match status" value="1"/>
</dbReference>
<dbReference type="PROSITE" id="PS01359">
    <property type="entry name" value="ZF_PHD_1"/>
    <property type="match status" value="1"/>
</dbReference>
<dbReference type="InterPro" id="IPR000433">
    <property type="entry name" value="Znf_ZZ"/>
</dbReference>
<dbReference type="SUPFAM" id="SSF57903">
    <property type="entry name" value="FYVE/PHD zinc finger"/>
    <property type="match status" value="1"/>
</dbReference>
<dbReference type="Gramene" id="TraesNOR7A03G04022910.1">
    <property type="protein sequence ID" value="TraesNOR7A03G04022910.1"/>
    <property type="gene ID" value="TraesNOR7A03G04022910"/>
</dbReference>
<dbReference type="InterPro" id="IPR013083">
    <property type="entry name" value="Znf_RING/FYVE/PHD"/>
</dbReference>
<dbReference type="InterPro" id="IPR035898">
    <property type="entry name" value="TAZ_dom_sf"/>
</dbReference>
<evidence type="ECO:0000256" key="9">
    <source>
        <dbReference type="ARBA" id="ARBA00022853"/>
    </source>
</evidence>
<dbReference type="GO" id="GO:0008270">
    <property type="term" value="F:zinc ion binding"/>
    <property type="evidence" value="ECO:0007669"/>
    <property type="project" value="UniProtKB-KW"/>
</dbReference>
<dbReference type="STRING" id="4565.A0A3B6RKQ2"/>
<feature type="compositionally biased region" description="Polar residues" evidence="17">
    <location>
        <begin position="367"/>
        <end position="376"/>
    </location>
</feature>
<evidence type="ECO:0000256" key="4">
    <source>
        <dbReference type="ARBA" id="ARBA00022679"/>
    </source>
</evidence>
<sequence length="1518" mass="172357">MNLGQVSNLSGKTTQMNPGSSHGMLQQQQQRQVAFGHPGVDPEFVNLRKNMLQRILDLIIAKRNASPGMMPNMTNLAKRLEVALFMAHPTKADYYKMFKGPIKEHLAHAFRTISAQGQQRQQMLGQVAPSSNHVTMIPTPGMSQCTNGNSVMPYVMDTTTTTDNSSAGSMYNGYQNPSTNTPLNSTTNSLSMAATSESMQQHVNHMIPTPGFSNQQTLLANSEYSSQVGCFNVESNVVPQMQQQQKPFGNNQGFYPVHHLQGHAGSGVYPSTLNGGMDTQRPRMQLINRNMSSEAFANLSYGSSCNSLSQQQFNAHAPQRTPTSVDPAVSRGLYDTNSSILTARSNQDISDANIMSNSRMNSEFLASESTTKSVQQPPRYHNNADCLNPQDMVSLSTSQLSHEQPLRQPHQLQPNHPDSQLVQNHYVFSPRQQNSQQNQSQDFFGQENSAQDKGHQLGGTGTSFDSKLLKPSVIQNEQDSKSMKNHLNQLRWLLMLKHAEGCQAPKGSCKSQYCVPVQEIVKHFRNCQTKICSYRYCSSSKILSSHYKNCIEKDCSLCSKVKERLRRSSEQAHKHNRDETIVITKQNMVQKITNGAFDEKMDIDLVVVETIDEQQSIPKRAKLQHISPSASKNGILHVPVPGTSPLVLHKPKNKTVPKQEVSARGDEKIGVMRSNVILGALNVIDSNVKQEKLLLDNDMKENVIDLKNITNGRKDVMVSKSGKPKIKGVSLMELFTPEQIKDHTDSLKHWVGQSKAKAGKHQVIEHSENDNICQLCKVEKLYFEPPPIYCSPCGARIKRNASYYTAAATETCHNFCILCYNEARSSTIQVEGNQFPKAKLHKMRNDDETEEGWVMCDKCERWQHQICALFNFKRDDSKEAEYTCPKCYVQEIEHGLRIPLPQSAVLGAKDLPRTVLSDHIEERLFKRLREERHERAIRDGKNFDEVSGADGLVVRVVSSVDKKLEVKPRFLEIFQEEKYPAEFPYKSKAIVLFQKIEGVEVCLFSMYVQEFGAECADPNQRRVYLSYLDSVKFFRPDVKTVSGEALRTYVYHEILIGYLEYCKQRGFTSCYIWACPPLKGEDYILYCHPEIQKTPKSDKLREWYLSMLRKAVKERIVVELTNLYDHFFITTKECKAKVTAARLPYFDGDYWPGAAEDMINQLFLEEDDRKLQKKGKLKKTITKRALRAAGQTDLSGNASKDAILMQKLGETIYPMKEDFIMVHLQHSCSHCSTLMVAGKRWVCHQCKSFYICDSCYDSEQRLEEKERHPSNSRDLHVLHPVDIVGVPEDTKDRDDVLECEFFDTRQAFLSLCQGNHYQYDTLRRAKHSSMMVLYHLHNPTAPAFVTTCNICNNDIEAGQGWRCEECPDFDVCAGCYNKDGGANHRHKLTNHPCVDRNAQNKEARQMRIQQARRMLDLLVHAHKCRTAGCQYPDCRRLKGLFGHATRCQKRAAGGCSLCQRTWSLLQLHARTCKESKCTIPRCRDLKAHLRWTQQQSESRRRAAVNEMMRQRAAEVARS</sequence>
<evidence type="ECO:0000256" key="8">
    <source>
        <dbReference type="ARBA" id="ARBA00022833"/>
    </source>
</evidence>
<dbReference type="Pfam" id="PF08214">
    <property type="entry name" value="HAT_KAT11"/>
    <property type="match status" value="1"/>
</dbReference>
<feature type="region of interest" description="Disordered" evidence="17">
    <location>
        <begin position="431"/>
        <end position="464"/>
    </location>
</feature>
<dbReference type="Gramene" id="TraesLDM7A03G03982700.3">
    <property type="protein sequence ID" value="TraesLDM7A03G03982700.3"/>
    <property type="gene ID" value="TraesLDM7A03G03982700"/>
</dbReference>
<evidence type="ECO:0000256" key="15">
    <source>
        <dbReference type="ARBA" id="ARBA00048017"/>
    </source>
</evidence>
<dbReference type="SMART" id="SM01250">
    <property type="entry name" value="KAT11"/>
    <property type="match status" value="1"/>
</dbReference>
<evidence type="ECO:0000256" key="2">
    <source>
        <dbReference type="ARBA" id="ARBA00004123"/>
    </source>
</evidence>
<dbReference type="Gramene" id="TraesJAG7A03G03961310.1">
    <property type="protein sequence ID" value="TraesJAG7A03G03961310.1"/>
    <property type="gene ID" value="TraesJAG7A03G03961310"/>
</dbReference>
<evidence type="ECO:0000259" key="18">
    <source>
        <dbReference type="PROSITE" id="PS50016"/>
    </source>
</evidence>
<evidence type="ECO:0000259" key="20">
    <source>
        <dbReference type="PROSITE" id="PS50135"/>
    </source>
</evidence>